<evidence type="ECO:0000313" key="10">
    <source>
        <dbReference type="EMBL" id="QDV08285.1"/>
    </source>
</evidence>
<evidence type="ECO:0000256" key="2">
    <source>
        <dbReference type="ARBA" id="ARBA00023015"/>
    </source>
</evidence>
<name>A0A518EW13_9BACT</name>
<organism evidence="10 11">
    <name type="scientific">Saltatorellus ferox</name>
    <dbReference type="NCBI Taxonomy" id="2528018"/>
    <lineage>
        <taxon>Bacteria</taxon>
        <taxon>Pseudomonadati</taxon>
        <taxon>Planctomycetota</taxon>
        <taxon>Planctomycetia</taxon>
        <taxon>Planctomycetia incertae sedis</taxon>
        <taxon>Saltatorellus</taxon>
    </lineage>
</organism>
<dbReference type="PANTHER" id="PTHR43133:SF8">
    <property type="entry name" value="RNA POLYMERASE SIGMA FACTOR HI_1459-RELATED"/>
    <property type="match status" value="1"/>
</dbReference>
<dbReference type="Proteomes" id="UP000320390">
    <property type="component" value="Chromosome"/>
</dbReference>
<protein>
    <submittedName>
        <fullName evidence="10">RNA polymerase sigma factor</fullName>
    </submittedName>
</protein>
<evidence type="ECO:0000259" key="8">
    <source>
        <dbReference type="Pfam" id="PF04542"/>
    </source>
</evidence>
<feature type="domain" description="RNA polymerase sigma-70 region 2" evidence="8">
    <location>
        <begin position="15"/>
        <end position="75"/>
    </location>
</feature>
<dbReference type="SUPFAM" id="SSF88659">
    <property type="entry name" value="Sigma3 and sigma4 domains of RNA polymerase sigma factors"/>
    <property type="match status" value="1"/>
</dbReference>
<dbReference type="GO" id="GO:0003677">
    <property type="term" value="F:DNA binding"/>
    <property type="evidence" value="ECO:0007669"/>
    <property type="project" value="UniProtKB-KW"/>
</dbReference>
<dbReference type="GO" id="GO:0016987">
    <property type="term" value="F:sigma factor activity"/>
    <property type="evidence" value="ECO:0007669"/>
    <property type="project" value="UniProtKB-KW"/>
</dbReference>
<keyword evidence="7" id="KW-0812">Transmembrane</keyword>
<dbReference type="NCBIfam" id="TIGR02937">
    <property type="entry name" value="sigma70-ECF"/>
    <property type="match status" value="1"/>
</dbReference>
<keyword evidence="7" id="KW-0472">Membrane</keyword>
<dbReference type="Gene3D" id="1.10.10.10">
    <property type="entry name" value="Winged helix-like DNA-binding domain superfamily/Winged helix DNA-binding domain"/>
    <property type="match status" value="1"/>
</dbReference>
<keyword evidence="11" id="KW-1185">Reference proteome</keyword>
<proteinExistence type="inferred from homology"/>
<dbReference type="InterPro" id="IPR014284">
    <property type="entry name" value="RNA_pol_sigma-70_dom"/>
</dbReference>
<dbReference type="Pfam" id="PF04542">
    <property type="entry name" value="Sigma70_r2"/>
    <property type="match status" value="1"/>
</dbReference>
<keyword evidence="2" id="KW-0805">Transcription regulation</keyword>
<dbReference type="Pfam" id="PF13620">
    <property type="entry name" value="CarboxypepD_reg"/>
    <property type="match status" value="1"/>
</dbReference>
<keyword evidence="4" id="KW-0238">DNA-binding</keyword>
<dbReference type="InterPro" id="IPR007630">
    <property type="entry name" value="RNA_pol_sigma70_r4"/>
</dbReference>
<evidence type="ECO:0000259" key="9">
    <source>
        <dbReference type="Pfam" id="PF04545"/>
    </source>
</evidence>
<dbReference type="RefSeq" id="WP_419190370.1">
    <property type="nucleotide sequence ID" value="NZ_CP036434.1"/>
</dbReference>
<feature type="region of interest" description="Disordered" evidence="6">
    <location>
        <begin position="73"/>
        <end position="104"/>
    </location>
</feature>
<comment type="similarity">
    <text evidence="1">Belongs to the sigma-70 factor family. ECF subfamily.</text>
</comment>
<evidence type="ECO:0000256" key="7">
    <source>
        <dbReference type="SAM" id="Phobius"/>
    </source>
</evidence>
<dbReference type="PANTHER" id="PTHR43133">
    <property type="entry name" value="RNA POLYMERASE ECF-TYPE SIGMA FACTO"/>
    <property type="match status" value="1"/>
</dbReference>
<keyword evidence="7" id="KW-1133">Transmembrane helix</keyword>
<dbReference type="GO" id="GO:0030246">
    <property type="term" value="F:carbohydrate binding"/>
    <property type="evidence" value="ECO:0007669"/>
    <property type="project" value="InterPro"/>
</dbReference>
<gene>
    <name evidence="10" type="ORF">Poly30_38220</name>
</gene>
<dbReference type="InterPro" id="IPR013324">
    <property type="entry name" value="RNA_pol_sigma_r3/r4-like"/>
</dbReference>
<evidence type="ECO:0000256" key="5">
    <source>
        <dbReference type="ARBA" id="ARBA00023163"/>
    </source>
</evidence>
<feature type="domain" description="RNA polymerase sigma-70 region 4" evidence="9">
    <location>
        <begin position="123"/>
        <end position="167"/>
    </location>
</feature>
<dbReference type="Gene3D" id="1.10.1740.10">
    <property type="match status" value="1"/>
</dbReference>
<keyword evidence="5" id="KW-0804">Transcription</keyword>
<dbReference type="InterPro" id="IPR036388">
    <property type="entry name" value="WH-like_DNA-bd_sf"/>
</dbReference>
<sequence>MTEQRMEIDSLLKEHGWLTRLATGLVGAGEAGDLVQDTYRAALESAPPRARERGRLRGWLRVIATRRAAERWREEHGRKGREAQHARDEDRLHGAESRSHSPSAELERAELRRFLAEAVLALDAPLRDVAVLRYFEDRSYAQIAARLDITEALARQRASRACAALRETLDGRSGGDRSAWMSALAPWVLRAPRWSARAMAVTGITAAVAVLLCAAWWWSPSPAADALEPLARGSKAALDEVANLTPPSPTLDGSGETDRMAAVAASEERETLASARAAFPLPPAEERATLDVQAIWDDTEEPASGLWLSAYGRQMVQADAAGRVRFANLPPGYGGLTSNTGSYLNLKLEPGELRSVTLRVRRELSVRGRVIDGGGRGVSGAKILVMTTSNGWSIPQAESDSDGDFELEGLSGYVGIAASHPDRGTSLARHVGGTSAHATELRLTLEGGSGGLSGIVLDEDGAPMVGAPVGFQPTVDAVLADAPKSVITGDWTDDEGRFRLPVLRPGPGHWTVRTARHGLVAGEAVVVRDKTTDLEIRLSRGNSIQGVVRDEATGEPVEQAIVGVGPPGDETFRGAMTDERGEFVIEGLQGTSAELTVRVMDEIVHERTVVLGTQGVKALEILIAPQTHSVHGFVLDEEGQPLVGCEVSAEGYRTRSWSARTDEAGVFRIPHAPLAATALEVCAPEPDASRSTRVLATLVDVLPRRGPIQIVVPMAKLSTGSVEGHVTTEDGAPVPDFDAEMEFLEGGYWGTVQGQVSGVFRFEGVAIGRHALTIRAPGMAESLTMLEVRADEKLELPPIVLSEGAMFRLDFAFDPPMALVSEAGERERVHVYEIRSKPDFGPYRLYLGEAEQGIVEFGPVPSGSTRLVIEGEDVYREIEVVVPAMGQASDAAPQRIEVSRKHLTPVAVEYVAATPNRAARLENEILSFGLSWRLRDGRGLLLRQSDRPEQMVFGERLRLHGLEPGALYLLEVEDVEGRSGSAEVLGGSPSRVVVR</sequence>
<reference evidence="10 11" key="1">
    <citation type="submission" date="2019-02" db="EMBL/GenBank/DDBJ databases">
        <title>Deep-cultivation of Planctomycetes and their phenomic and genomic characterization uncovers novel biology.</title>
        <authorList>
            <person name="Wiegand S."/>
            <person name="Jogler M."/>
            <person name="Boedeker C."/>
            <person name="Pinto D."/>
            <person name="Vollmers J."/>
            <person name="Rivas-Marin E."/>
            <person name="Kohn T."/>
            <person name="Peeters S.H."/>
            <person name="Heuer A."/>
            <person name="Rast P."/>
            <person name="Oberbeckmann S."/>
            <person name="Bunk B."/>
            <person name="Jeske O."/>
            <person name="Meyerdierks A."/>
            <person name="Storesund J.E."/>
            <person name="Kallscheuer N."/>
            <person name="Luecker S."/>
            <person name="Lage O.M."/>
            <person name="Pohl T."/>
            <person name="Merkel B.J."/>
            <person name="Hornburger P."/>
            <person name="Mueller R.-W."/>
            <person name="Bruemmer F."/>
            <person name="Labrenz M."/>
            <person name="Spormann A.M."/>
            <person name="Op den Camp H."/>
            <person name="Overmann J."/>
            <person name="Amann R."/>
            <person name="Jetten M.S.M."/>
            <person name="Mascher T."/>
            <person name="Medema M.H."/>
            <person name="Devos D.P."/>
            <person name="Kaster A.-K."/>
            <person name="Ovreas L."/>
            <person name="Rohde M."/>
            <person name="Galperin M.Y."/>
            <person name="Jogler C."/>
        </authorList>
    </citation>
    <scope>NUCLEOTIDE SEQUENCE [LARGE SCALE GENOMIC DNA]</scope>
    <source>
        <strain evidence="10 11">Poly30</strain>
    </source>
</reference>
<evidence type="ECO:0000313" key="11">
    <source>
        <dbReference type="Proteomes" id="UP000320390"/>
    </source>
</evidence>
<dbReference type="SUPFAM" id="SSF49452">
    <property type="entry name" value="Starch-binding domain-like"/>
    <property type="match status" value="2"/>
</dbReference>
<dbReference type="InterPro" id="IPR008969">
    <property type="entry name" value="CarboxyPept-like_regulatory"/>
</dbReference>
<accession>A0A518EW13</accession>
<dbReference type="InterPro" id="IPR013325">
    <property type="entry name" value="RNA_pol_sigma_r2"/>
</dbReference>
<evidence type="ECO:0000256" key="4">
    <source>
        <dbReference type="ARBA" id="ARBA00023125"/>
    </source>
</evidence>
<dbReference type="SUPFAM" id="SSF49464">
    <property type="entry name" value="Carboxypeptidase regulatory domain-like"/>
    <property type="match status" value="3"/>
</dbReference>
<keyword evidence="3" id="KW-0731">Sigma factor</keyword>
<dbReference type="InterPro" id="IPR039425">
    <property type="entry name" value="RNA_pol_sigma-70-like"/>
</dbReference>
<evidence type="ECO:0000256" key="1">
    <source>
        <dbReference type="ARBA" id="ARBA00010641"/>
    </source>
</evidence>
<dbReference type="AlphaFoldDB" id="A0A518EW13"/>
<dbReference type="InterPro" id="IPR007627">
    <property type="entry name" value="RNA_pol_sigma70_r2"/>
</dbReference>
<dbReference type="EMBL" id="CP036434">
    <property type="protein sequence ID" value="QDV08285.1"/>
    <property type="molecule type" value="Genomic_DNA"/>
</dbReference>
<dbReference type="InterPro" id="IPR013784">
    <property type="entry name" value="Carb-bd-like_fold"/>
</dbReference>
<evidence type="ECO:0000256" key="6">
    <source>
        <dbReference type="SAM" id="MobiDB-lite"/>
    </source>
</evidence>
<dbReference type="CDD" id="cd06171">
    <property type="entry name" value="Sigma70_r4"/>
    <property type="match status" value="1"/>
</dbReference>
<dbReference type="SUPFAM" id="SSF88946">
    <property type="entry name" value="Sigma2 domain of RNA polymerase sigma factors"/>
    <property type="match status" value="1"/>
</dbReference>
<evidence type="ECO:0000256" key="3">
    <source>
        <dbReference type="ARBA" id="ARBA00023082"/>
    </source>
</evidence>
<dbReference type="GO" id="GO:0006352">
    <property type="term" value="P:DNA-templated transcription initiation"/>
    <property type="evidence" value="ECO:0007669"/>
    <property type="project" value="InterPro"/>
</dbReference>
<feature type="transmembrane region" description="Helical" evidence="7">
    <location>
        <begin position="198"/>
        <end position="218"/>
    </location>
</feature>
<dbReference type="Pfam" id="PF04545">
    <property type="entry name" value="Sigma70_r4"/>
    <property type="match status" value="1"/>
</dbReference>